<keyword evidence="1" id="KW-1133">Transmembrane helix</keyword>
<dbReference type="Pfam" id="PF11271">
    <property type="entry name" value="PorA"/>
    <property type="match status" value="1"/>
</dbReference>
<evidence type="ECO:0000313" key="3">
    <source>
        <dbReference type="Proteomes" id="UP000540656"/>
    </source>
</evidence>
<evidence type="ECO:0000256" key="1">
    <source>
        <dbReference type="SAM" id="Phobius"/>
    </source>
</evidence>
<keyword evidence="1" id="KW-0472">Membrane</keyword>
<gene>
    <name evidence="2" type="ORF">BJ980_000832</name>
</gene>
<organism evidence="2 3">
    <name type="scientific">Nocardioides daedukensis</name>
    <dbReference type="NCBI Taxonomy" id="634462"/>
    <lineage>
        <taxon>Bacteria</taxon>
        <taxon>Bacillati</taxon>
        <taxon>Actinomycetota</taxon>
        <taxon>Actinomycetes</taxon>
        <taxon>Propionibacteriales</taxon>
        <taxon>Nocardioidaceae</taxon>
        <taxon>Nocardioides</taxon>
    </lineage>
</organism>
<comment type="caution">
    <text evidence="2">The sequence shown here is derived from an EMBL/GenBank/DDBJ whole genome shotgun (WGS) entry which is preliminary data.</text>
</comment>
<protein>
    <recommendedName>
        <fullName evidence="4">DUF3068 domain-containing protein</fullName>
    </recommendedName>
</protein>
<dbReference type="Proteomes" id="UP000540656">
    <property type="component" value="Unassembled WGS sequence"/>
</dbReference>
<dbReference type="EMBL" id="JACCAA010000001">
    <property type="protein sequence ID" value="NYG57909.1"/>
    <property type="molecule type" value="Genomic_DNA"/>
</dbReference>
<accession>A0A7Y9S1B2</accession>
<reference evidence="2 3" key="1">
    <citation type="submission" date="2020-07" db="EMBL/GenBank/DDBJ databases">
        <title>Sequencing the genomes of 1000 actinobacteria strains.</title>
        <authorList>
            <person name="Klenk H.-P."/>
        </authorList>
    </citation>
    <scope>NUCLEOTIDE SEQUENCE [LARGE SCALE GENOMIC DNA]</scope>
    <source>
        <strain evidence="2 3">DSM 23819</strain>
    </source>
</reference>
<dbReference type="InterPro" id="IPR021424">
    <property type="entry name" value="PorA"/>
</dbReference>
<sequence length="220" mass="24152">MVFTNVTCLMVDAPGVDDCVEDKDDPNLVNIPEPDVFATDRYDGKAVKNGKFVPSDAEQKEGLVNKFPFDTEKKDYKYWDGMIGRTVPAKYEGTEKIHGLETYKFNYTLSDMDAEVVSGIDGKYSMDKTMWIEPKTGAIIKQEQHEVRTFANGDPLLDMNLAFTDAQVKSNASDAKDNVSSLNLITGTVPLIGFILGPILLLMGGALLLLSRGTGRRSAG</sequence>
<proteinExistence type="predicted"/>
<feature type="transmembrane region" description="Helical" evidence="1">
    <location>
        <begin position="191"/>
        <end position="210"/>
    </location>
</feature>
<name>A0A7Y9S1B2_9ACTN</name>
<keyword evidence="3" id="KW-1185">Reference proteome</keyword>
<evidence type="ECO:0000313" key="2">
    <source>
        <dbReference type="EMBL" id="NYG57909.1"/>
    </source>
</evidence>
<evidence type="ECO:0008006" key="4">
    <source>
        <dbReference type="Google" id="ProtNLM"/>
    </source>
</evidence>
<dbReference type="AlphaFoldDB" id="A0A7Y9S1B2"/>
<keyword evidence="1" id="KW-0812">Transmembrane</keyword>